<keyword evidence="8 15" id="KW-0812">Transmembrane</keyword>
<keyword evidence="12 15" id="KW-0472">Membrane</keyword>
<dbReference type="InterPro" id="IPR003457">
    <property type="entry name" value="Transprt_MerT"/>
</dbReference>
<dbReference type="Proteomes" id="UP000605099">
    <property type="component" value="Unassembled WGS sequence"/>
</dbReference>
<proteinExistence type="inferred from homology"/>
<evidence type="ECO:0000256" key="7">
    <source>
        <dbReference type="ARBA" id="ARBA00022519"/>
    </source>
</evidence>
<sequence>MNNSNIEAGLSEAVRHVESRNKTLFAAGGAIGAVLASTCCVVPLLLLTLGVSGAWIGNLTLLEPYRPISAGIALVFIGLGFRQVYFKAKPACEEGSYCARPESSVITKTVLWISTVLVLLALTIDWWAPYFY</sequence>
<evidence type="ECO:0000256" key="4">
    <source>
        <dbReference type="ARBA" id="ARBA00022448"/>
    </source>
</evidence>
<evidence type="ECO:0000256" key="14">
    <source>
        <dbReference type="ARBA" id="ARBA00045720"/>
    </source>
</evidence>
<keyword evidence="17" id="KW-1185">Reference proteome</keyword>
<keyword evidence="5" id="KW-0475">Mercuric resistance</keyword>
<evidence type="ECO:0000313" key="16">
    <source>
        <dbReference type="EMBL" id="GGN45762.1"/>
    </source>
</evidence>
<keyword evidence="9" id="KW-0479">Metal-binding</keyword>
<feature type="transmembrane region" description="Helical" evidence="15">
    <location>
        <begin position="24"/>
        <end position="56"/>
    </location>
</feature>
<evidence type="ECO:0000256" key="2">
    <source>
        <dbReference type="ARBA" id="ARBA00008224"/>
    </source>
</evidence>
<dbReference type="Pfam" id="PF02411">
    <property type="entry name" value="MerT"/>
    <property type="match status" value="1"/>
</dbReference>
<evidence type="ECO:0000256" key="8">
    <source>
        <dbReference type="ARBA" id="ARBA00022692"/>
    </source>
</evidence>
<organism evidence="16 17">
    <name type="scientific">Novosphingobium indicum</name>
    <dbReference type="NCBI Taxonomy" id="462949"/>
    <lineage>
        <taxon>Bacteria</taxon>
        <taxon>Pseudomonadati</taxon>
        <taxon>Pseudomonadota</taxon>
        <taxon>Alphaproteobacteria</taxon>
        <taxon>Sphingomonadales</taxon>
        <taxon>Sphingomonadaceae</taxon>
        <taxon>Novosphingobium</taxon>
    </lineage>
</organism>
<evidence type="ECO:0000256" key="1">
    <source>
        <dbReference type="ARBA" id="ARBA00004429"/>
    </source>
</evidence>
<comment type="subcellular location">
    <subcellularLocation>
        <location evidence="1">Cell inner membrane</location>
        <topology evidence="1">Multi-pass membrane protein</topology>
    </subcellularLocation>
</comment>
<gene>
    <name evidence="16" type="primary">merT</name>
    <name evidence="16" type="ORF">GCM10011349_12170</name>
</gene>
<dbReference type="EMBL" id="BMLK01000005">
    <property type="protein sequence ID" value="GGN45762.1"/>
    <property type="molecule type" value="Genomic_DNA"/>
</dbReference>
<evidence type="ECO:0000256" key="5">
    <source>
        <dbReference type="ARBA" id="ARBA00022466"/>
    </source>
</evidence>
<keyword evidence="10" id="KW-0476">Mercury</keyword>
<feature type="transmembrane region" description="Helical" evidence="15">
    <location>
        <begin position="68"/>
        <end position="88"/>
    </location>
</feature>
<comment type="similarity">
    <text evidence="2">Belongs to the MerT family.</text>
</comment>
<keyword evidence="7" id="KW-0997">Cell inner membrane</keyword>
<reference evidence="17" key="1">
    <citation type="journal article" date="2019" name="Int. J. Syst. Evol. Microbiol.">
        <title>The Global Catalogue of Microorganisms (GCM) 10K type strain sequencing project: providing services to taxonomists for standard genome sequencing and annotation.</title>
        <authorList>
            <consortium name="The Broad Institute Genomics Platform"/>
            <consortium name="The Broad Institute Genome Sequencing Center for Infectious Disease"/>
            <person name="Wu L."/>
            <person name="Ma J."/>
        </authorList>
    </citation>
    <scope>NUCLEOTIDE SEQUENCE [LARGE SCALE GENOMIC DNA]</scope>
    <source>
        <strain evidence="17">CGMCC 1.6784</strain>
    </source>
</reference>
<evidence type="ECO:0000256" key="9">
    <source>
        <dbReference type="ARBA" id="ARBA00022723"/>
    </source>
</evidence>
<comment type="caution">
    <text evidence="16">The sequence shown here is derived from an EMBL/GenBank/DDBJ whole genome shotgun (WGS) entry which is preliminary data.</text>
</comment>
<keyword evidence="11 15" id="KW-1133">Transmembrane helix</keyword>
<evidence type="ECO:0000256" key="13">
    <source>
        <dbReference type="ARBA" id="ARBA00030934"/>
    </source>
</evidence>
<name>A0ABQ2JE84_9SPHN</name>
<evidence type="ECO:0000256" key="15">
    <source>
        <dbReference type="SAM" id="Phobius"/>
    </source>
</evidence>
<evidence type="ECO:0000256" key="6">
    <source>
        <dbReference type="ARBA" id="ARBA00022475"/>
    </source>
</evidence>
<evidence type="ECO:0000256" key="3">
    <source>
        <dbReference type="ARBA" id="ARBA00017053"/>
    </source>
</evidence>
<evidence type="ECO:0000313" key="17">
    <source>
        <dbReference type="Proteomes" id="UP000605099"/>
    </source>
</evidence>
<comment type="function">
    <text evidence="14">Involved in mercury resistance. Probably transfers a mercuric ion from the periplasmic Hg(2+)-binding protein MerP to the cytoplasmic mercuric reductase MerA.</text>
</comment>
<protein>
    <recommendedName>
        <fullName evidence="3">Mercuric transport protein MerT</fullName>
    </recommendedName>
    <alternativeName>
        <fullName evidence="13">Mercury ion transport protein</fullName>
    </alternativeName>
</protein>
<keyword evidence="4" id="KW-0813">Transport</keyword>
<evidence type="ECO:0000256" key="10">
    <source>
        <dbReference type="ARBA" id="ARBA00022914"/>
    </source>
</evidence>
<dbReference type="RefSeq" id="WP_188818812.1">
    <property type="nucleotide sequence ID" value="NZ_BMLK01000005.1"/>
</dbReference>
<feature type="transmembrane region" description="Helical" evidence="15">
    <location>
        <begin position="109"/>
        <end position="128"/>
    </location>
</feature>
<keyword evidence="6" id="KW-1003">Cell membrane</keyword>
<accession>A0ABQ2JE84</accession>
<evidence type="ECO:0000256" key="11">
    <source>
        <dbReference type="ARBA" id="ARBA00022989"/>
    </source>
</evidence>
<dbReference type="Gene3D" id="1.10.287.910">
    <property type="entry name" value="bacterial mercury transporter, merf"/>
    <property type="match status" value="1"/>
</dbReference>
<evidence type="ECO:0000256" key="12">
    <source>
        <dbReference type="ARBA" id="ARBA00023136"/>
    </source>
</evidence>